<dbReference type="Proteomes" id="UP000199225">
    <property type="component" value="Unassembled WGS sequence"/>
</dbReference>
<dbReference type="SUPFAM" id="SSF50475">
    <property type="entry name" value="FMN-binding split barrel"/>
    <property type="match status" value="1"/>
</dbReference>
<dbReference type="InterPro" id="IPR012349">
    <property type="entry name" value="Split_barrel_FMN-bd"/>
</dbReference>
<keyword evidence="3" id="KW-1185">Reference proteome</keyword>
<feature type="domain" description="Pyridoxamine 5'-phosphate oxidase N-terminal" evidence="1">
    <location>
        <begin position="6"/>
        <end position="129"/>
    </location>
</feature>
<dbReference type="InterPro" id="IPR052917">
    <property type="entry name" value="Stress-Dev_Protein"/>
</dbReference>
<organism evidence="2 3">
    <name type="scientific">Salimicrobium halophilum</name>
    <dbReference type="NCBI Taxonomy" id="86666"/>
    <lineage>
        <taxon>Bacteria</taxon>
        <taxon>Bacillati</taxon>
        <taxon>Bacillota</taxon>
        <taxon>Bacilli</taxon>
        <taxon>Bacillales</taxon>
        <taxon>Bacillaceae</taxon>
        <taxon>Salimicrobium</taxon>
    </lineage>
</organism>
<dbReference type="Gene3D" id="2.30.110.10">
    <property type="entry name" value="Electron Transport, Fmn-binding Protein, Chain A"/>
    <property type="match status" value="1"/>
</dbReference>
<gene>
    <name evidence="2" type="ORF">SAMN04490247_2851</name>
</gene>
<evidence type="ECO:0000259" key="1">
    <source>
        <dbReference type="Pfam" id="PF01243"/>
    </source>
</evidence>
<dbReference type="RefSeq" id="WP_093194527.1">
    <property type="nucleotide sequence ID" value="NZ_FNEV01000010.1"/>
</dbReference>
<dbReference type="STRING" id="86666.SAMN04490247_2851"/>
<dbReference type="PANTHER" id="PTHR34818">
    <property type="entry name" value="PROTEIN BLI-3"/>
    <property type="match status" value="1"/>
</dbReference>
<evidence type="ECO:0000313" key="2">
    <source>
        <dbReference type="EMBL" id="SDJ68602.1"/>
    </source>
</evidence>
<dbReference type="AlphaFoldDB" id="A0A1G8VRF1"/>
<dbReference type="EMBL" id="FNEV01000010">
    <property type="protein sequence ID" value="SDJ68602.1"/>
    <property type="molecule type" value="Genomic_DNA"/>
</dbReference>
<accession>A0A1G8VRF1</accession>
<proteinExistence type="predicted"/>
<protein>
    <submittedName>
        <fullName evidence="2">General stress protein 26</fullName>
    </submittedName>
</protein>
<dbReference type="InterPro" id="IPR011576">
    <property type="entry name" value="Pyridox_Oxase_N"/>
</dbReference>
<name>A0A1G8VRF1_9BACI</name>
<reference evidence="3" key="1">
    <citation type="submission" date="2016-10" db="EMBL/GenBank/DDBJ databases">
        <authorList>
            <person name="Varghese N."/>
            <person name="Submissions S."/>
        </authorList>
    </citation>
    <scope>NUCLEOTIDE SEQUENCE [LARGE SCALE GENOMIC DNA]</scope>
    <source>
        <strain evidence="3">DSM 4771</strain>
    </source>
</reference>
<sequence length="141" mass="16671">MNQEELKQHIKEILKDHKVGTLATVKNNKPHSRFMTFWNDENLTLFTPTSNETYKAEEIEENPFVHIIIGYEGNGPGDAFLEIQGQAQIRSDEQIRDWIWNDEMERWFSSKDDEELIVLEIFPETIRLMNDSKETPEQLDM</sequence>
<dbReference type="PANTHER" id="PTHR34818:SF1">
    <property type="entry name" value="PROTEIN BLI-3"/>
    <property type="match status" value="1"/>
</dbReference>
<dbReference type="Pfam" id="PF01243">
    <property type="entry name" value="PNPOx_N"/>
    <property type="match status" value="1"/>
</dbReference>
<dbReference type="OrthoDB" id="5431160at2"/>
<evidence type="ECO:0000313" key="3">
    <source>
        <dbReference type="Proteomes" id="UP000199225"/>
    </source>
</evidence>